<organism evidence="1">
    <name type="scientific">marine sediment metagenome</name>
    <dbReference type="NCBI Taxonomy" id="412755"/>
    <lineage>
        <taxon>unclassified sequences</taxon>
        <taxon>metagenomes</taxon>
        <taxon>ecological metagenomes</taxon>
    </lineage>
</organism>
<name>X0W1G6_9ZZZZ</name>
<dbReference type="AlphaFoldDB" id="X0W1G6"/>
<sequence>YLKRAELEFITQRTKQKPVLLLDDIFSELDKENRKLVSEIIDDCQTIITSTEVEEMRGKKIDLIDLKK</sequence>
<protein>
    <recommendedName>
        <fullName evidence="2">DNA replication and repair protein RecF</fullName>
    </recommendedName>
</protein>
<evidence type="ECO:0008006" key="2">
    <source>
        <dbReference type="Google" id="ProtNLM"/>
    </source>
</evidence>
<dbReference type="SUPFAM" id="SSF52540">
    <property type="entry name" value="P-loop containing nucleoside triphosphate hydrolases"/>
    <property type="match status" value="1"/>
</dbReference>
<dbReference type="EMBL" id="BARS01034105">
    <property type="protein sequence ID" value="GAG18468.1"/>
    <property type="molecule type" value="Genomic_DNA"/>
</dbReference>
<dbReference type="InterPro" id="IPR027417">
    <property type="entry name" value="P-loop_NTPase"/>
</dbReference>
<feature type="non-terminal residue" evidence="1">
    <location>
        <position position="1"/>
    </location>
</feature>
<gene>
    <name evidence="1" type="ORF">S01H1_52739</name>
</gene>
<accession>X0W1G6</accession>
<reference evidence="1" key="1">
    <citation type="journal article" date="2014" name="Front. Microbiol.">
        <title>High frequency of phylogenetically diverse reductive dehalogenase-homologous genes in deep subseafloor sedimentary metagenomes.</title>
        <authorList>
            <person name="Kawai M."/>
            <person name="Futagami T."/>
            <person name="Toyoda A."/>
            <person name="Takaki Y."/>
            <person name="Nishi S."/>
            <person name="Hori S."/>
            <person name="Arai W."/>
            <person name="Tsubouchi T."/>
            <person name="Morono Y."/>
            <person name="Uchiyama I."/>
            <person name="Ito T."/>
            <person name="Fujiyama A."/>
            <person name="Inagaki F."/>
            <person name="Takami H."/>
        </authorList>
    </citation>
    <scope>NUCLEOTIDE SEQUENCE</scope>
    <source>
        <strain evidence="1">Expedition CK06-06</strain>
    </source>
</reference>
<proteinExistence type="predicted"/>
<dbReference type="Gene3D" id="3.40.50.300">
    <property type="entry name" value="P-loop containing nucleotide triphosphate hydrolases"/>
    <property type="match status" value="1"/>
</dbReference>
<evidence type="ECO:0000313" key="1">
    <source>
        <dbReference type="EMBL" id="GAG18468.1"/>
    </source>
</evidence>
<comment type="caution">
    <text evidence="1">The sequence shown here is derived from an EMBL/GenBank/DDBJ whole genome shotgun (WGS) entry which is preliminary data.</text>
</comment>